<evidence type="ECO:0000313" key="3">
    <source>
        <dbReference type="Proteomes" id="UP000580839"/>
    </source>
</evidence>
<dbReference type="Gene3D" id="2.130.10.10">
    <property type="entry name" value="YVTN repeat-like/Quinoprotein amine dehydrogenase"/>
    <property type="match status" value="1"/>
</dbReference>
<dbReference type="Proteomes" id="UP000580839">
    <property type="component" value="Unassembled WGS sequence"/>
</dbReference>
<dbReference type="SUPFAM" id="SSF50969">
    <property type="entry name" value="YVTN repeat-like/Quinoprotein amine dehydrogenase"/>
    <property type="match status" value="1"/>
</dbReference>
<accession>A0A849SNM9</accession>
<dbReference type="EMBL" id="JABFRW010000025">
    <property type="protein sequence ID" value="NOT33020.1"/>
    <property type="molecule type" value="Genomic_DNA"/>
</dbReference>
<proteinExistence type="predicted"/>
<evidence type="ECO:0000313" key="2">
    <source>
        <dbReference type="EMBL" id="NOT33020.1"/>
    </source>
</evidence>
<organism evidence="2 3">
    <name type="scientific">Eiseniibacteriota bacterium</name>
    <dbReference type="NCBI Taxonomy" id="2212470"/>
    <lineage>
        <taxon>Bacteria</taxon>
        <taxon>Candidatus Eiseniibacteriota</taxon>
    </lineage>
</organism>
<sequence>MHGRSLASRVSLVLALVLSTTAARPAHAVFGGPGDMFVTGDVSNTVRSYGGVSGSFIGLFGTITNSPLSIDFGAVNGRVLVGGFVGGVMEFDSSTGAWIKTYGPPLWAWSGIYAPNGNVLVASSATDQILEYDSTTGAFVQLFAPVPGAPSDMRYGPNGNLYVCTYTGGMVWELDPTSGNVISLWSLPPNSRANDVEFLNGEILVTAMGNNVVYRYDSTPAHNLLGSFGDASWGNAHGLEVSPHNGHIYVVDGVTAQAFEFDPITFALLNANVLSPAPGDKVVDIAFRPEDVPTPAVVSSWGRIKRLYR</sequence>
<feature type="chain" id="PRO_5032465986" description="SMP-30/Gluconolactonase/LRE-like region domain-containing protein" evidence="1">
    <location>
        <begin position="29"/>
        <end position="309"/>
    </location>
</feature>
<protein>
    <recommendedName>
        <fullName evidence="4">SMP-30/Gluconolactonase/LRE-like region domain-containing protein</fullName>
    </recommendedName>
</protein>
<name>A0A849SNM9_UNCEI</name>
<reference evidence="2 3" key="1">
    <citation type="submission" date="2020-04" db="EMBL/GenBank/DDBJ databases">
        <title>Metagenomic profiling of ammonia- and methane-oxidizing microorganisms in a Dutch drinking water treatment plant.</title>
        <authorList>
            <person name="Poghosyan L."/>
            <person name="Leucker S."/>
        </authorList>
    </citation>
    <scope>NUCLEOTIDE SEQUENCE [LARGE SCALE GENOMIC DNA]</scope>
    <source>
        <strain evidence="2">S-RSF-IL-03</strain>
    </source>
</reference>
<evidence type="ECO:0008006" key="4">
    <source>
        <dbReference type="Google" id="ProtNLM"/>
    </source>
</evidence>
<gene>
    <name evidence="2" type="ORF">HOP12_02500</name>
</gene>
<feature type="signal peptide" evidence="1">
    <location>
        <begin position="1"/>
        <end position="28"/>
    </location>
</feature>
<evidence type="ECO:0000256" key="1">
    <source>
        <dbReference type="SAM" id="SignalP"/>
    </source>
</evidence>
<dbReference type="InterPro" id="IPR011044">
    <property type="entry name" value="Quino_amine_DH_bsu"/>
</dbReference>
<keyword evidence="1" id="KW-0732">Signal</keyword>
<comment type="caution">
    <text evidence="2">The sequence shown here is derived from an EMBL/GenBank/DDBJ whole genome shotgun (WGS) entry which is preliminary data.</text>
</comment>
<dbReference type="InterPro" id="IPR015943">
    <property type="entry name" value="WD40/YVTN_repeat-like_dom_sf"/>
</dbReference>
<dbReference type="AlphaFoldDB" id="A0A849SNM9"/>